<feature type="domain" description="Ribonucleotide reductase large subunit C-terminal" evidence="14">
    <location>
        <begin position="151"/>
        <end position="686"/>
    </location>
</feature>
<evidence type="ECO:0000256" key="3">
    <source>
        <dbReference type="ARBA" id="ARBA00012274"/>
    </source>
</evidence>
<dbReference type="PANTHER" id="PTHR43371:SF1">
    <property type="entry name" value="RIBONUCLEOSIDE-DIPHOSPHATE REDUCTASE"/>
    <property type="match status" value="1"/>
</dbReference>
<comment type="similarity">
    <text evidence="2 13">Belongs to the ribonucleoside diphosphate reductase class-2 family.</text>
</comment>
<dbReference type="CDD" id="cd02888">
    <property type="entry name" value="RNR_II_dimer"/>
    <property type="match status" value="1"/>
</dbReference>
<dbReference type="NCBIfam" id="NF005122">
    <property type="entry name" value="PRK06556.1"/>
    <property type="match status" value="1"/>
</dbReference>
<keyword evidence="8 13" id="KW-0560">Oxidoreductase</keyword>
<dbReference type="GO" id="GO:0050897">
    <property type="term" value="F:cobalt ion binding"/>
    <property type="evidence" value="ECO:0007669"/>
    <property type="project" value="InterPro"/>
</dbReference>
<proteinExistence type="inferred from homology"/>
<comment type="cofactor">
    <cofactor evidence="1 13">
        <name>adenosylcob(III)alamin</name>
        <dbReference type="ChEBI" id="CHEBI:18408"/>
    </cofactor>
</comment>
<evidence type="ECO:0000259" key="15">
    <source>
        <dbReference type="Pfam" id="PF08471"/>
    </source>
</evidence>
<sequence>MTTHSEHTTPTASTHGLAIQRYYTVPGIHPFDKIAWERRAASIIDMKGVVIFEQPEVEVPTFWSQTATNIVAHKYFHGMVNTPQRETSVKQLINRVSRTITDWGKRDGYFASDEDTENFYAELTHLLVNQYAAFNSPVWFNIGVEPHPQCSACFINPVEDTMESILDLAKIEGILFKYGSGTGTNLSTLRSSKERLSSGGKPSGPVSFMKGYDSFAGVIKSGGKTRRAAKMVILNIDHPDIVEFITCKEQEEKKAHLLIENGYDPTDAYDSIFFQNANNSVRVTDEFMQAVLEDKDWPTISVTTGEVLDTYKAKDLLRMIAQSTHTCGDPGVQYDTTVNNWHTCANSGRINASNPCSEFLFLDGTSCNLASLNLMHFRKPNGDFDSESCIHAVNIMIIAQEILVDNAKYPTPTITKNSRTFRPLGLGYTNLGALLMARGLPYDDDAGRAYAATITAIMCGQAYKTSARLAQVRGPFDAYALNQEPMLRVIQNHKEAVESIEHSHLPPKLQKTAQTVWKEALQLGKQCGYRNSQVTVLAPTGTISFMMDCDTTGIEPELALIKYKHLAGGGNLKMINRTVPEALTRLGYNDEQQQVILEYLEEHDTIEGAPLLQDAHLPVFDCAFPPKNGRRVISYMGHLKMMAAVQPFLSGGISKTVNVPNTTSVEEIMDVYLAAWNMGVKAVAIYRDGSKHMQPLTTSNGEKEDKAEFKP</sequence>
<comment type="caution">
    <text evidence="16">The sequence shown here is derived from an EMBL/GenBank/DDBJ whole genome shotgun (WGS) entry which is preliminary data.</text>
</comment>
<dbReference type="Pfam" id="PF02867">
    <property type="entry name" value="Ribonuc_red_lgC"/>
    <property type="match status" value="1"/>
</dbReference>
<comment type="catalytic activity">
    <reaction evidence="12 13">
        <text>a 2'-deoxyribonucleoside 5'-diphosphate + [thioredoxin]-disulfide + H2O = a ribonucleoside 5'-diphosphate + [thioredoxin]-dithiol</text>
        <dbReference type="Rhea" id="RHEA:23252"/>
        <dbReference type="Rhea" id="RHEA-COMP:10698"/>
        <dbReference type="Rhea" id="RHEA-COMP:10700"/>
        <dbReference type="ChEBI" id="CHEBI:15377"/>
        <dbReference type="ChEBI" id="CHEBI:29950"/>
        <dbReference type="ChEBI" id="CHEBI:50058"/>
        <dbReference type="ChEBI" id="CHEBI:57930"/>
        <dbReference type="ChEBI" id="CHEBI:73316"/>
        <dbReference type="EC" id="1.17.4.1"/>
    </reaction>
</comment>
<keyword evidence="6 13" id="KW-0237">DNA synthesis</keyword>
<dbReference type="GO" id="GO:0031419">
    <property type="term" value="F:cobalamin binding"/>
    <property type="evidence" value="ECO:0007669"/>
    <property type="project" value="UniProtKB-KW"/>
</dbReference>
<evidence type="ECO:0000256" key="9">
    <source>
        <dbReference type="ARBA" id="ARBA00023157"/>
    </source>
</evidence>
<dbReference type="Pfam" id="PF08471">
    <property type="entry name" value="Ribonuc_red_2_N"/>
    <property type="match status" value="1"/>
</dbReference>
<keyword evidence="5 13" id="KW-0846">Cobalamin</keyword>
<name>A0A9D5Q6Y4_9BACT</name>
<feature type="domain" description="Ribonucleotide reductase class II vitamin B12-dependent N-terminal" evidence="15">
    <location>
        <begin position="39"/>
        <end position="130"/>
    </location>
</feature>
<evidence type="ECO:0000256" key="4">
    <source>
        <dbReference type="ARBA" id="ARBA00014409"/>
    </source>
</evidence>
<feature type="non-terminal residue" evidence="16">
    <location>
        <position position="711"/>
    </location>
</feature>
<dbReference type="InterPro" id="IPR050862">
    <property type="entry name" value="RdRp_reductase_class-2"/>
</dbReference>
<dbReference type="GO" id="GO:0000166">
    <property type="term" value="F:nucleotide binding"/>
    <property type="evidence" value="ECO:0007669"/>
    <property type="project" value="UniProtKB-KW"/>
</dbReference>
<dbReference type="AlphaFoldDB" id="A0A9D5Q6Y4"/>
<dbReference type="Gene3D" id="3.20.70.20">
    <property type="match status" value="1"/>
</dbReference>
<evidence type="ECO:0000256" key="6">
    <source>
        <dbReference type="ARBA" id="ARBA00022634"/>
    </source>
</evidence>
<dbReference type="GO" id="GO:0071897">
    <property type="term" value="P:DNA biosynthetic process"/>
    <property type="evidence" value="ECO:0007669"/>
    <property type="project" value="UniProtKB-KW"/>
</dbReference>
<dbReference type="InterPro" id="IPR000788">
    <property type="entry name" value="RNR_lg_C"/>
</dbReference>
<evidence type="ECO:0000256" key="13">
    <source>
        <dbReference type="RuleBase" id="RU364064"/>
    </source>
</evidence>
<dbReference type="Proteomes" id="UP000649604">
    <property type="component" value="Unassembled WGS sequence"/>
</dbReference>
<evidence type="ECO:0000256" key="10">
    <source>
        <dbReference type="ARBA" id="ARBA00023285"/>
    </source>
</evidence>
<comment type="function">
    <text evidence="11 13">Catalyzes the reduction of ribonucleotides to deoxyribonucleotides. May function to provide a pool of deoxyribonucleotide precursors for DNA repair during oxygen limitation and/or for immediate growth after restoration of oxygen.</text>
</comment>
<keyword evidence="10 13" id="KW-0170">Cobalt</keyword>
<dbReference type="EMBL" id="WJJP01000567">
    <property type="protein sequence ID" value="MBD3326354.1"/>
    <property type="molecule type" value="Genomic_DNA"/>
</dbReference>
<dbReference type="InterPro" id="IPR013344">
    <property type="entry name" value="RNR_NrdJ/NrdZ"/>
</dbReference>
<dbReference type="PRINTS" id="PR01183">
    <property type="entry name" value="RIBORDTASEM1"/>
</dbReference>
<accession>A0A9D5Q6Y4</accession>
<dbReference type="InterPro" id="IPR013678">
    <property type="entry name" value="RNR_2_N"/>
</dbReference>
<dbReference type="PANTHER" id="PTHR43371">
    <property type="entry name" value="VITAMIN B12-DEPENDENT RIBONUCLEOTIDE REDUCTASE"/>
    <property type="match status" value="1"/>
</dbReference>
<evidence type="ECO:0000256" key="11">
    <source>
        <dbReference type="ARBA" id="ARBA00025437"/>
    </source>
</evidence>
<dbReference type="GO" id="GO:0004748">
    <property type="term" value="F:ribonucleoside-diphosphate reductase activity, thioredoxin disulfide as acceptor"/>
    <property type="evidence" value="ECO:0007669"/>
    <property type="project" value="UniProtKB-EC"/>
</dbReference>
<gene>
    <name evidence="16" type="ORF">GF339_17345</name>
</gene>
<protein>
    <recommendedName>
        <fullName evidence="4 13">Vitamin B12-dependent ribonucleotide reductase</fullName>
        <ecNumber evidence="3 13">1.17.4.1</ecNumber>
    </recommendedName>
</protein>
<dbReference type="NCBIfam" id="TIGR02504">
    <property type="entry name" value="NrdJ_Z"/>
    <property type="match status" value="1"/>
</dbReference>
<dbReference type="SUPFAM" id="SSF51998">
    <property type="entry name" value="PFL-like glycyl radical enzymes"/>
    <property type="match status" value="1"/>
</dbReference>
<evidence type="ECO:0000259" key="14">
    <source>
        <dbReference type="Pfam" id="PF02867"/>
    </source>
</evidence>
<evidence type="ECO:0000256" key="5">
    <source>
        <dbReference type="ARBA" id="ARBA00022628"/>
    </source>
</evidence>
<evidence type="ECO:0000256" key="7">
    <source>
        <dbReference type="ARBA" id="ARBA00022741"/>
    </source>
</evidence>
<reference evidence="16" key="1">
    <citation type="submission" date="2019-11" db="EMBL/GenBank/DDBJ databases">
        <title>Microbial mats filling the niche in hypersaline microbial mats.</title>
        <authorList>
            <person name="Wong H.L."/>
            <person name="Macleod F.I."/>
            <person name="White R.A. III"/>
            <person name="Burns B.P."/>
        </authorList>
    </citation>
    <scope>NUCLEOTIDE SEQUENCE</scope>
    <source>
        <strain evidence="16">Rbin_158</strain>
    </source>
</reference>
<keyword evidence="9" id="KW-1015">Disulfide bond</keyword>
<evidence type="ECO:0000313" key="17">
    <source>
        <dbReference type="Proteomes" id="UP000649604"/>
    </source>
</evidence>
<evidence type="ECO:0000256" key="1">
    <source>
        <dbReference type="ARBA" id="ARBA00001922"/>
    </source>
</evidence>
<evidence type="ECO:0000256" key="12">
    <source>
        <dbReference type="ARBA" id="ARBA00047754"/>
    </source>
</evidence>
<keyword evidence="7 13" id="KW-0547">Nucleotide-binding</keyword>
<organism evidence="16 17">
    <name type="scientific">candidate division KSB3 bacterium</name>
    <dbReference type="NCBI Taxonomy" id="2044937"/>
    <lineage>
        <taxon>Bacteria</taxon>
        <taxon>candidate division KSB3</taxon>
    </lineage>
</organism>
<evidence type="ECO:0000313" key="16">
    <source>
        <dbReference type="EMBL" id="MBD3326354.1"/>
    </source>
</evidence>
<dbReference type="EC" id="1.17.4.1" evidence="3 13"/>
<evidence type="ECO:0000256" key="2">
    <source>
        <dbReference type="ARBA" id="ARBA00007405"/>
    </source>
</evidence>
<evidence type="ECO:0000256" key="8">
    <source>
        <dbReference type="ARBA" id="ARBA00023002"/>
    </source>
</evidence>